<organism evidence="1 2">
    <name type="scientific">Camellia lanceoleosa</name>
    <dbReference type="NCBI Taxonomy" id="1840588"/>
    <lineage>
        <taxon>Eukaryota</taxon>
        <taxon>Viridiplantae</taxon>
        <taxon>Streptophyta</taxon>
        <taxon>Embryophyta</taxon>
        <taxon>Tracheophyta</taxon>
        <taxon>Spermatophyta</taxon>
        <taxon>Magnoliopsida</taxon>
        <taxon>eudicotyledons</taxon>
        <taxon>Gunneridae</taxon>
        <taxon>Pentapetalae</taxon>
        <taxon>asterids</taxon>
        <taxon>Ericales</taxon>
        <taxon>Theaceae</taxon>
        <taxon>Camellia</taxon>
    </lineage>
</organism>
<comment type="caution">
    <text evidence="1">The sequence shown here is derived from an EMBL/GenBank/DDBJ whole genome shotgun (WGS) entry which is preliminary data.</text>
</comment>
<name>A0ACC0IQA5_9ERIC</name>
<dbReference type="Proteomes" id="UP001060215">
    <property type="component" value="Chromosome 3"/>
</dbReference>
<sequence length="354" mass="38980">MFEEKAQRISEAAIALKDEAANAWDNVNSTRNTIQEIVNEETVAQEAVQKATMALSLAEARLQVAVDSLEAAKGRKSDLEYESGGEESNILRKDEEAVLSFEEPKSLSSDSDQENGKISLESSKDTEIDSEKSKNMVQTKKQDLQKDLMREGSPFNAPKALLKKSSRFFSASYFFSDGTEFTPVIPFPWIAFYTNRVERINQLFLQPDIITAGIDEVSSNTKPLIRQIRKLPKRVKKLMEMILTCSPVLGYLTAVILIGPYGLSIIHHVHGTKATAEFEVVFLMFNIGLELSLERLSSMKKYVFGLGSAQVLVTAVVVGLVSRFIAGQPSPAAIIIGNGLALSSTAVVLQVLQE</sequence>
<accession>A0ACC0IQA5</accession>
<proteinExistence type="predicted"/>
<gene>
    <name evidence="1" type="ORF">LOK49_LG02G00372</name>
</gene>
<dbReference type="EMBL" id="CM045760">
    <property type="protein sequence ID" value="KAI8027790.1"/>
    <property type="molecule type" value="Genomic_DNA"/>
</dbReference>
<evidence type="ECO:0000313" key="1">
    <source>
        <dbReference type="EMBL" id="KAI8027790.1"/>
    </source>
</evidence>
<evidence type="ECO:0000313" key="2">
    <source>
        <dbReference type="Proteomes" id="UP001060215"/>
    </source>
</evidence>
<protein>
    <submittedName>
        <fullName evidence="1">Uncharacterized protein</fullName>
    </submittedName>
</protein>
<reference evidence="1 2" key="1">
    <citation type="journal article" date="2022" name="Plant J.">
        <title>Chromosome-level genome of Camellia lanceoleosa provides a valuable resource for understanding genome evolution and self-incompatibility.</title>
        <authorList>
            <person name="Gong W."/>
            <person name="Xiao S."/>
            <person name="Wang L."/>
            <person name="Liao Z."/>
            <person name="Chang Y."/>
            <person name="Mo W."/>
            <person name="Hu G."/>
            <person name="Li W."/>
            <person name="Zhao G."/>
            <person name="Zhu H."/>
            <person name="Hu X."/>
            <person name="Ji K."/>
            <person name="Xiang X."/>
            <person name="Song Q."/>
            <person name="Yuan D."/>
            <person name="Jin S."/>
            <person name="Zhang L."/>
        </authorList>
    </citation>
    <scope>NUCLEOTIDE SEQUENCE [LARGE SCALE GENOMIC DNA]</scope>
    <source>
        <strain evidence="1">SQ_2022a</strain>
    </source>
</reference>
<keyword evidence="2" id="KW-1185">Reference proteome</keyword>